<accession>A0A0D9NNH4</accession>
<dbReference type="PROSITE" id="PS00138">
    <property type="entry name" value="SUBTILASE_SER"/>
    <property type="match status" value="1"/>
</dbReference>
<evidence type="ECO:0000256" key="6">
    <source>
        <dbReference type="PROSITE-ProRule" id="PRU01240"/>
    </source>
</evidence>
<dbReference type="InterPro" id="IPR050131">
    <property type="entry name" value="Peptidase_S8_subtilisin-like"/>
</dbReference>
<dbReference type="CDD" id="cd04077">
    <property type="entry name" value="Peptidases_S8_PCSK9_ProteinaseK_like"/>
    <property type="match status" value="1"/>
</dbReference>
<reference evidence="11" key="1">
    <citation type="journal article" date="2014" name="BMC Genomics">
        <title>The genome sequence of the biocontrol fungus Metarhizium anisopliae and comparative genomics of Metarhizium species.</title>
        <authorList>
            <person name="Pattemore J.A."/>
            <person name="Hane J.K."/>
            <person name="Williams A.H."/>
            <person name="Wilson B.A."/>
            <person name="Stodart B.J."/>
            <person name="Ash G.J."/>
        </authorList>
    </citation>
    <scope>NUCLEOTIDE SEQUENCE [LARGE SCALE GENOMIC DNA]</scope>
    <source>
        <strain evidence="11">BRIP 53293</strain>
    </source>
</reference>
<evidence type="ECO:0000259" key="8">
    <source>
        <dbReference type="Pfam" id="PF00082"/>
    </source>
</evidence>
<dbReference type="InterPro" id="IPR023828">
    <property type="entry name" value="Peptidase_S8_Ser-AS"/>
</dbReference>
<dbReference type="InterPro" id="IPR034193">
    <property type="entry name" value="PCSK9_ProteinaseK-like"/>
</dbReference>
<dbReference type="EMBL" id="KE384762">
    <property type="protein sequence ID" value="KJK74155.1"/>
    <property type="molecule type" value="Genomic_DNA"/>
</dbReference>
<keyword evidence="2 6" id="KW-0645">Protease</keyword>
<dbReference type="Pfam" id="PF00082">
    <property type="entry name" value="Peptidase_S8"/>
    <property type="match status" value="1"/>
</dbReference>
<dbReference type="InterPro" id="IPR010259">
    <property type="entry name" value="S8pro/Inhibitor_I9"/>
</dbReference>
<feature type="domain" description="Peptidase S8/S53" evidence="8">
    <location>
        <begin position="153"/>
        <end position="398"/>
    </location>
</feature>
<dbReference type="GO" id="GO:0004252">
    <property type="term" value="F:serine-type endopeptidase activity"/>
    <property type="evidence" value="ECO:0007669"/>
    <property type="project" value="UniProtKB-UniRule"/>
</dbReference>
<evidence type="ECO:0000256" key="3">
    <source>
        <dbReference type="ARBA" id="ARBA00022729"/>
    </source>
</evidence>
<keyword evidence="4 6" id="KW-0378">Hydrolase</keyword>
<keyword evidence="3 7" id="KW-0732">Signal</keyword>
<keyword evidence="5 6" id="KW-0720">Serine protease</keyword>
<feature type="active site" description="Charge relay system" evidence="6">
    <location>
        <position position="155"/>
    </location>
</feature>
<evidence type="ECO:0008006" key="12">
    <source>
        <dbReference type="Google" id="ProtNLM"/>
    </source>
</evidence>
<feature type="domain" description="Inhibitor I9" evidence="9">
    <location>
        <begin position="35"/>
        <end position="110"/>
    </location>
</feature>
<evidence type="ECO:0000313" key="11">
    <source>
        <dbReference type="Proteomes" id="UP000054544"/>
    </source>
</evidence>
<protein>
    <recommendedName>
        <fullName evidence="12">Peptidase S8/S53 domain-containing protein</fullName>
    </recommendedName>
</protein>
<dbReference type="InterPro" id="IPR015500">
    <property type="entry name" value="Peptidase_S8_subtilisin-rel"/>
</dbReference>
<name>A0A0D9NNH4_METAN</name>
<dbReference type="Pfam" id="PF05922">
    <property type="entry name" value="Inhibitor_I9"/>
    <property type="match status" value="1"/>
</dbReference>
<comment type="similarity">
    <text evidence="1 6">Belongs to the peptidase S8 family.</text>
</comment>
<dbReference type="PROSITE" id="PS51892">
    <property type="entry name" value="SUBTILASE"/>
    <property type="match status" value="1"/>
</dbReference>
<gene>
    <name evidence="10" type="ORF">H634G_10526</name>
</gene>
<feature type="signal peptide" evidence="7">
    <location>
        <begin position="1"/>
        <end position="22"/>
    </location>
</feature>
<feature type="chain" id="PRO_5002341674" description="Peptidase S8/S53 domain-containing protein" evidence="7">
    <location>
        <begin position="23"/>
        <end position="423"/>
    </location>
</feature>
<evidence type="ECO:0000256" key="1">
    <source>
        <dbReference type="ARBA" id="ARBA00011073"/>
    </source>
</evidence>
<evidence type="ECO:0000256" key="2">
    <source>
        <dbReference type="ARBA" id="ARBA00022670"/>
    </source>
</evidence>
<dbReference type="InterPro" id="IPR036852">
    <property type="entry name" value="Peptidase_S8/S53_dom_sf"/>
</dbReference>
<evidence type="ECO:0000313" key="10">
    <source>
        <dbReference type="EMBL" id="KJK74155.1"/>
    </source>
</evidence>
<dbReference type="Proteomes" id="UP000054544">
    <property type="component" value="Unassembled WGS sequence"/>
</dbReference>
<dbReference type="InterPro" id="IPR022398">
    <property type="entry name" value="Peptidase_S8_His-AS"/>
</dbReference>
<dbReference type="PANTHER" id="PTHR43806">
    <property type="entry name" value="PEPTIDASE S8"/>
    <property type="match status" value="1"/>
</dbReference>
<feature type="active site" description="Charge relay system" evidence="6">
    <location>
        <position position="187"/>
    </location>
</feature>
<dbReference type="SUPFAM" id="SSF52743">
    <property type="entry name" value="Subtilisin-like"/>
    <property type="match status" value="1"/>
</dbReference>
<organism evidence="10 11">
    <name type="scientific">Metarhizium anisopliae BRIP 53293</name>
    <dbReference type="NCBI Taxonomy" id="1291518"/>
    <lineage>
        <taxon>Eukaryota</taxon>
        <taxon>Fungi</taxon>
        <taxon>Dikarya</taxon>
        <taxon>Ascomycota</taxon>
        <taxon>Pezizomycotina</taxon>
        <taxon>Sordariomycetes</taxon>
        <taxon>Hypocreomycetidae</taxon>
        <taxon>Hypocreales</taxon>
        <taxon>Clavicipitaceae</taxon>
        <taxon>Metarhizium</taxon>
    </lineage>
</organism>
<dbReference type="PROSITE" id="PS00137">
    <property type="entry name" value="SUBTILASE_HIS"/>
    <property type="match status" value="1"/>
</dbReference>
<dbReference type="PANTHER" id="PTHR43806:SF11">
    <property type="entry name" value="CEREVISIN-RELATED"/>
    <property type="match status" value="1"/>
</dbReference>
<dbReference type="STRING" id="1291518.A0A0D9NNH4"/>
<dbReference type="InterPro" id="IPR000209">
    <property type="entry name" value="Peptidase_S8/S53_dom"/>
</dbReference>
<feature type="active site" description="Charge relay system" evidence="6">
    <location>
        <position position="356"/>
    </location>
</feature>
<dbReference type="OrthoDB" id="206201at2759"/>
<proteinExistence type="inferred from homology"/>
<sequence>MAVYKHLIALLALFSMITTALAANNDIPTDLENQYSVFLKDGITSSEIDTHLAWVEDLHKNSPGFKQGLTGVTGRFEIGDTHGYDGEFDESTAKQINDRPEVSYVLQDTPAEPLAIIEQKSADWGLAALSSREPGASSYFYDDKAGEGFFAYVVDVGFEPDHEEFGGRLSLGIDFNPDPTDKDGRGHGTAVAGLIGSTTYGAAKKAQMIGVRVPPRSGVAIFKGVLWSVNDIVSKKRAGRAVINLSMGFWDRTQRDPQDGLRVSERLKLLMDNAWSRGILIFNAAGNDEMEVSKSDHPHPSLYAGPHITVGALSPDWNKASFSNYGPLVDIYAPGEKITTLDGNSKSGVLVSDGTSLATPLVAGMALTMLSNMNPLPKPEDTAEILAKEILDTATRYKVGGIPDAGPDELQLVAFNDGRGDPR</sequence>
<keyword evidence="11" id="KW-1185">Reference proteome</keyword>
<dbReference type="GO" id="GO:0006508">
    <property type="term" value="P:proteolysis"/>
    <property type="evidence" value="ECO:0007669"/>
    <property type="project" value="UniProtKB-KW"/>
</dbReference>
<dbReference type="Gene3D" id="3.40.50.200">
    <property type="entry name" value="Peptidase S8/S53 domain"/>
    <property type="match status" value="1"/>
</dbReference>
<evidence type="ECO:0000256" key="5">
    <source>
        <dbReference type="ARBA" id="ARBA00022825"/>
    </source>
</evidence>
<evidence type="ECO:0000259" key="9">
    <source>
        <dbReference type="Pfam" id="PF05922"/>
    </source>
</evidence>
<evidence type="ECO:0000256" key="4">
    <source>
        <dbReference type="ARBA" id="ARBA00022801"/>
    </source>
</evidence>
<evidence type="ECO:0000256" key="7">
    <source>
        <dbReference type="SAM" id="SignalP"/>
    </source>
</evidence>
<dbReference type="AlphaFoldDB" id="A0A0D9NNH4"/>
<dbReference type="PRINTS" id="PR00723">
    <property type="entry name" value="SUBTILISIN"/>
</dbReference>